<proteinExistence type="predicted"/>
<gene>
    <name evidence="2" type="ORF">E2I14_15490</name>
</gene>
<dbReference type="Proteomes" id="UP000294829">
    <property type="component" value="Unassembled WGS sequence"/>
</dbReference>
<name>A0A4R5VUK4_9BURK</name>
<feature type="compositionally biased region" description="Basic and acidic residues" evidence="1">
    <location>
        <begin position="88"/>
        <end position="98"/>
    </location>
</feature>
<dbReference type="EMBL" id="SMYL01000010">
    <property type="protein sequence ID" value="TDK62709.1"/>
    <property type="molecule type" value="Genomic_DNA"/>
</dbReference>
<evidence type="ECO:0000313" key="2">
    <source>
        <dbReference type="EMBL" id="TDK62709.1"/>
    </source>
</evidence>
<organism evidence="2 3">
    <name type="scientific">Sapientia aquatica</name>
    <dbReference type="NCBI Taxonomy" id="1549640"/>
    <lineage>
        <taxon>Bacteria</taxon>
        <taxon>Pseudomonadati</taxon>
        <taxon>Pseudomonadota</taxon>
        <taxon>Betaproteobacteria</taxon>
        <taxon>Burkholderiales</taxon>
        <taxon>Oxalobacteraceae</taxon>
        <taxon>Sapientia</taxon>
    </lineage>
</organism>
<accession>A0A4R5VUK4</accession>
<sequence>MPRGAASGAYWSWSKAAQYADTTSENVRTTITTDKKESLTYYTHEGFGSVAATVNVGRPVTDYSRINGIQARFQAYSVAQVVLFDTPEFPHSDGKSHPLPEGITIRKPS</sequence>
<feature type="region of interest" description="Disordered" evidence="1">
    <location>
        <begin position="88"/>
        <end position="109"/>
    </location>
</feature>
<dbReference type="AlphaFoldDB" id="A0A4R5VUK4"/>
<evidence type="ECO:0000256" key="1">
    <source>
        <dbReference type="SAM" id="MobiDB-lite"/>
    </source>
</evidence>
<protein>
    <submittedName>
        <fullName evidence="2">Uncharacterized protein</fullName>
    </submittedName>
</protein>
<dbReference type="RefSeq" id="WP_133330177.1">
    <property type="nucleotide sequence ID" value="NZ_SMYL01000010.1"/>
</dbReference>
<evidence type="ECO:0000313" key="3">
    <source>
        <dbReference type="Proteomes" id="UP000294829"/>
    </source>
</evidence>
<keyword evidence="3" id="KW-1185">Reference proteome</keyword>
<reference evidence="2 3" key="1">
    <citation type="submission" date="2019-03" db="EMBL/GenBank/DDBJ databases">
        <title>Sapientia aquatica gen. nov., sp. nov., isolated from a crater lake.</title>
        <authorList>
            <person name="Felfoldi T."/>
            <person name="Szabo A."/>
            <person name="Toth E."/>
            <person name="Schumann P."/>
            <person name="Keki Z."/>
            <person name="Marialigeti K."/>
            <person name="Mathe I."/>
        </authorList>
    </citation>
    <scope>NUCLEOTIDE SEQUENCE [LARGE SCALE GENOMIC DNA]</scope>
    <source>
        <strain evidence="2 3">SA-152</strain>
    </source>
</reference>
<comment type="caution">
    <text evidence="2">The sequence shown here is derived from an EMBL/GenBank/DDBJ whole genome shotgun (WGS) entry which is preliminary data.</text>
</comment>